<organism evidence="4 5">
    <name type="scientific">Phialemonium atrogriseum</name>
    <dbReference type="NCBI Taxonomy" id="1093897"/>
    <lineage>
        <taxon>Eukaryota</taxon>
        <taxon>Fungi</taxon>
        <taxon>Dikarya</taxon>
        <taxon>Ascomycota</taxon>
        <taxon>Pezizomycotina</taxon>
        <taxon>Sordariomycetes</taxon>
        <taxon>Sordariomycetidae</taxon>
        <taxon>Cephalothecales</taxon>
        <taxon>Cephalothecaceae</taxon>
        <taxon>Phialemonium</taxon>
    </lineage>
</organism>
<accession>A0AAJ0FHQ2</accession>
<keyword evidence="2" id="KW-0012">Acyltransferase</keyword>
<dbReference type="InterPro" id="IPR016181">
    <property type="entry name" value="Acyl_CoA_acyltransferase"/>
</dbReference>
<protein>
    <submittedName>
        <fullName evidence="4">Acyl-CoA N-acyltransferase</fullName>
    </submittedName>
</protein>
<dbReference type="Pfam" id="PF00583">
    <property type="entry name" value="Acetyltransf_1"/>
    <property type="match status" value="1"/>
</dbReference>
<gene>
    <name evidence="4" type="ORF">QBC33DRAFT_39201</name>
</gene>
<dbReference type="Proteomes" id="UP001244011">
    <property type="component" value="Unassembled WGS sequence"/>
</dbReference>
<dbReference type="GO" id="GO:0016747">
    <property type="term" value="F:acyltransferase activity, transferring groups other than amino-acyl groups"/>
    <property type="evidence" value="ECO:0007669"/>
    <property type="project" value="InterPro"/>
</dbReference>
<dbReference type="AlphaFoldDB" id="A0AAJ0FHQ2"/>
<name>A0AAJ0FHQ2_9PEZI</name>
<dbReference type="GeneID" id="85307297"/>
<feature type="domain" description="N-acetyltransferase" evidence="3">
    <location>
        <begin position="37"/>
        <end position="184"/>
    </location>
</feature>
<proteinExistence type="predicted"/>
<evidence type="ECO:0000256" key="1">
    <source>
        <dbReference type="ARBA" id="ARBA00022679"/>
    </source>
</evidence>
<comment type="caution">
    <text evidence="4">The sequence shown here is derived from an EMBL/GenBank/DDBJ whole genome shotgun (WGS) entry which is preliminary data.</text>
</comment>
<evidence type="ECO:0000259" key="3">
    <source>
        <dbReference type="PROSITE" id="PS51186"/>
    </source>
</evidence>
<dbReference type="PROSITE" id="PS51186">
    <property type="entry name" value="GNAT"/>
    <property type="match status" value="1"/>
</dbReference>
<dbReference type="InterPro" id="IPR050832">
    <property type="entry name" value="Bact_Acetyltransf"/>
</dbReference>
<dbReference type="SUPFAM" id="SSF55729">
    <property type="entry name" value="Acyl-CoA N-acyltransferases (Nat)"/>
    <property type="match status" value="1"/>
</dbReference>
<dbReference type="RefSeq" id="XP_060284180.1">
    <property type="nucleotide sequence ID" value="XM_060424110.1"/>
</dbReference>
<evidence type="ECO:0000256" key="2">
    <source>
        <dbReference type="ARBA" id="ARBA00023315"/>
    </source>
</evidence>
<reference evidence="4" key="1">
    <citation type="submission" date="2023-06" db="EMBL/GenBank/DDBJ databases">
        <title>Genome-scale phylogeny and comparative genomics of the fungal order Sordariales.</title>
        <authorList>
            <consortium name="Lawrence Berkeley National Laboratory"/>
            <person name="Hensen N."/>
            <person name="Bonometti L."/>
            <person name="Westerberg I."/>
            <person name="Brannstrom I.O."/>
            <person name="Guillou S."/>
            <person name="Cros-Aarteil S."/>
            <person name="Calhoun S."/>
            <person name="Haridas S."/>
            <person name="Kuo A."/>
            <person name="Mondo S."/>
            <person name="Pangilinan J."/>
            <person name="Riley R."/>
            <person name="Labutti K."/>
            <person name="Andreopoulos B."/>
            <person name="Lipzen A."/>
            <person name="Chen C."/>
            <person name="Yanf M."/>
            <person name="Daum C."/>
            <person name="Ng V."/>
            <person name="Clum A."/>
            <person name="Steindorff A."/>
            <person name="Ohm R."/>
            <person name="Martin F."/>
            <person name="Silar P."/>
            <person name="Natvig D."/>
            <person name="Lalanne C."/>
            <person name="Gautier V."/>
            <person name="Ament-Velasquez S.L."/>
            <person name="Kruys A."/>
            <person name="Hutchinson M.I."/>
            <person name="Powell A.J."/>
            <person name="Barry K."/>
            <person name="Miller A.N."/>
            <person name="Grigoriev I.V."/>
            <person name="Debuchy R."/>
            <person name="Gladieux P."/>
            <person name="Thoren M.H."/>
            <person name="Johannesson H."/>
        </authorList>
    </citation>
    <scope>NUCLEOTIDE SEQUENCE</scope>
    <source>
        <strain evidence="4">8032-3</strain>
    </source>
</reference>
<dbReference type="CDD" id="cd04301">
    <property type="entry name" value="NAT_SF"/>
    <property type="match status" value="1"/>
</dbReference>
<dbReference type="InterPro" id="IPR000182">
    <property type="entry name" value="GNAT_dom"/>
</dbReference>
<sequence length="185" mass="20140">MASASSYVFSSAEHAHLTPYLAALHASCVTHDHMMGTFLPPLNHEKLLAWWKDRIAEANAGTRLILLLLSESAPGTRAKGPELVGVVMLGMPASETGPFRAHVEDLLVSPRYRRRGGARSLMAAVEAEAAARGRTLLMLDAETESSAEEVFRKLGYVEVGKIPRYGQSPSGEVRGRTFFYKDLAS</sequence>
<evidence type="ECO:0000313" key="4">
    <source>
        <dbReference type="EMBL" id="KAK1767967.1"/>
    </source>
</evidence>
<dbReference type="Gene3D" id="3.40.630.30">
    <property type="match status" value="1"/>
</dbReference>
<keyword evidence="1" id="KW-0808">Transferase</keyword>
<keyword evidence="5" id="KW-1185">Reference proteome</keyword>
<dbReference type="EMBL" id="MU839006">
    <property type="protein sequence ID" value="KAK1767967.1"/>
    <property type="molecule type" value="Genomic_DNA"/>
</dbReference>
<dbReference type="PANTHER" id="PTHR43877">
    <property type="entry name" value="AMINOALKYLPHOSPHONATE N-ACETYLTRANSFERASE-RELATED-RELATED"/>
    <property type="match status" value="1"/>
</dbReference>
<evidence type="ECO:0000313" key="5">
    <source>
        <dbReference type="Proteomes" id="UP001244011"/>
    </source>
</evidence>